<dbReference type="EMBL" id="GU474848">
    <property type="protein sequence ID" value="ADI16844.1"/>
    <property type="molecule type" value="Genomic_DNA"/>
</dbReference>
<evidence type="ECO:0000313" key="1">
    <source>
        <dbReference type="EMBL" id="ADI16844.1"/>
    </source>
</evidence>
<organism evidence="1">
    <name type="scientific">uncultured alpha proteobacterium HF0010_13E22</name>
    <dbReference type="NCBI Taxonomy" id="710801"/>
    <lineage>
        <taxon>Bacteria</taxon>
        <taxon>Pseudomonadati</taxon>
        <taxon>Pseudomonadota</taxon>
        <taxon>Alphaproteobacteria</taxon>
        <taxon>environmental samples</taxon>
    </lineage>
</organism>
<name>E0XR03_9PROT</name>
<proteinExistence type="predicted"/>
<protein>
    <submittedName>
        <fullName evidence="1">Uncharacterized protein</fullName>
    </submittedName>
</protein>
<accession>E0XR03</accession>
<reference evidence="1" key="1">
    <citation type="journal article" date="2011" name="Environ. Microbiol.">
        <title>Time-series analyses of Monterey Bay coastal microbial picoplankton using a 'genome proxy' microarray.</title>
        <authorList>
            <person name="Rich V.I."/>
            <person name="Pham V.D."/>
            <person name="Eppley J."/>
            <person name="Shi Y."/>
            <person name="DeLong E.F."/>
        </authorList>
    </citation>
    <scope>NUCLEOTIDE SEQUENCE</scope>
</reference>
<sequence>MTRISSRFHDFCLPQHGKLLRNRILLEIEDLAELPDRILPFHQQLTDLEPYRMRQRLKDLQHTVRRFGRPGIPGLEFPTHRPGRQ</sequence>
<dbReference type="AlphaFoldDB" id="E0XR03"/>